<dbReference type="SUPFAM" id="SSF50494">
    <property type="entry name" value="Trypsin-like serine proteases"/>
    <property type="match status" value="1"/>
</dbReference>
<evidence type="ECO:0000259" key="13">
    <source>
        <dbReference type="PROSITE" id="PS50240"/>
    </source>
</evidence>
<dbReference type="PROSITE" id="PS00135">
    <property type="entry name" value="TRYPSIN_SER"/>
    <property type="match status" value="1"/>
</dbReference>
<evidence type="ECO:0000256" key="1">
    <source>
        <dbReference type="ARBA" id="ARBA00004239"/>
    </source>
</evidence>
<dbReference type="PRINTS" id="PR00722">
    <property type="entry name" value="CHYMOTRYPSIN"/>
</dbReference>
<dbReference type="GO" id="GO:0007586">
    <property type="term" value="P:digestion"/>
    <property type="evidence" value="ECO:0007669"/>
    <property type="project" value="UniProtKB-KW"/>
</dbReference>
<feature type="signal peptide" evidence="12">
    <location>
        <begin position="1"/>
        <end position="15"/>
    </location>
</feature>
<evidence type="ECO:0000256" key="4">
    <source>
        <dbReference type="ARBA" id="ARBA00022757"/>
    </source>
</evidence>
<keyword evidence="15" id="KW-1185">Reference proteome</keyword>
<evidence type="ECO:0000256" key="3">
    <source>
        <dbReference type="ARBA" id="ARBA00022670"/>
    </source>
</evidence>
<dbReference type="PANTHER" id="PTHR24264">
    <property type="entry name" value="TRYPSIN-RELATED"/>
    <property type="match status" value="1"/>
</dbReference>
<dbReference type="InterPro" id="IPR009003">
    <property type="entry name" value="Peptidase_S1_PA"/>
</dbReference>
<evidence type="ECO:0000256" key="9">
    <source>
        <dbReference type="ARBA" id="ARBA00036320"/>
    </source>
</evidence>
<dbReference type="FunFam" id="2.40.10.10:FF:000008">
    <property type="entry name" value="Cationic trypsin"/>
    <property type="match status" value="1"/>
</dbReference>
<dbReference type="InterPro" id="IPR050127">
    <property type="entry name" value="Serine_Proteases_S1"/>
</dbReference>
<dbReference type="GO" id="GO:0006508">
    <property type="term" value="P:proteolysis"/>
    <property type="evidence" value="ECO:0007669"/>
    <property type="project" value="UniProtKB-KW"/>
</dbReference>
<keyword evidence="7" id="KW-0865">Zymogen</keyword>
<dbReference type="PROSITE" id="PS50240">
    <property type="entry name" value="TRYPSIN_DOM"/>
    <property type="match status" value="1"/>
</dbReference>
<accession>A0A9J7X9H1</accession>
<dbReference type="InterPro" id="IPR001254">
    <property type="entry name" value="Trypsin_dom"/>
</dbReference>
<dbReference type="Gene3D" id="2.40.10.10">
    <property type="entry name" value="Trypsin-like serine proteases"/>
    <property type="match status" value="2"/>
</dbReference>
<dbReference type="FunFam" id="2.40.10.10:FF:000019">
    <property type="entry name" value="Anionic trypsin"/>
    <property type="match status" value="1"/>
</dbReference>
<dbReference type="PROSITE" id="PS00134">
    <property type="entry name" value="TRYPSIN_HIS"/>
    <property type="match status" value="1"/>
</dbReference>
<dbReference type="GO" id="GO:0005615">
    <property type="term" value="C:extracellular space"/>
    <property type="evidence" value="ECO:0007669"/>
    <property type="project" value="TreeGrafter"/>
</dbReference>
<name>A0A9J7X9H1_CYPCA</name>
<dbReference type="GeneTree" id="ENSGT01050000244883"/>
<dbReference type="InterPro" id="IPR043504">
    <property type="entry name" value="Peptidase_S1_PA_chymotrypsin"/>
</dbReference>
<feature type="chain" id="PRO_5039915906" description="trypsin" evidence="12">
    <location>
        <begin position="16"/>
        <end position="317"/>
    </location>
</feature>
<comment type="catalytic activity">
    <reaction evidence="9">
        <text>Preferential cleavage: Arg-|-Xaa, Lys-|-Xaa.</text>
        <dbReference type="EC" id="3.4.21.4"/>
    </reaction>
</comment>
<evidence type="ECO:0000256" key="2">
    <source>
        <dbReference type="ARBA" id="ARBA00022525"/>
    </source>
</evidence>
<dbReference type="EC" id="3.4.21.4" evidence="10"/>
<keyword evidence="6 11" id="KW-0720">Serine protease</keyword>
<evidence type="ECO:0000256" key="8">
    <source>
        <dbReference type="ARBA" id="ARBA00023157"/>
    </source>
</evidence>
<protein>
    <recommendedName>
        <fullName evidence="10">trypsin</fullName>
        <ecNumber evidence="10">3.4.21.4</ecNumber>
    </recommendedName>
</protein>
<evidence type="ECO:0000256" key="7">
    <source>
        <dbReference type="ARBA" id="ARBA00023145"/>
    </source>
</evidence>
<dbReference type="AlphaFoldDB" id="A0A9J7X9H1"/>
<evidence type="ECO:0000313" key="15">
    <source>
        <dbReference type="Proteomes" id="UP001108240"/>
    </source>
</evidence>
<evidence type="ECO:0000256" key="6">
    <source>
        <dbReference type="ARBA" id="ARBA00022825"/>
    </source>
</evidence>
<organism evidence="14 15">
    <name type="scientific">Cyprinus carpio carpio</name>
    <dbReference type="NCBI Taxonomy" id="630221"/>
    <lineage>
        <taxon>Eukaryota</taxon>
        <taxon>Metazoa</taxon>
        <taxon>Chordata</taxon>
        <taxon>Craniata</taxon>
        <taxon>Vertebrata</taxon>
        <taxon>Euteleostomi</taxon>
        <taxon>Actinopterygii</taxon>
        <taxon>Neopterygii</taxon>
        <taxon>Teleostei</taxon>
        <taxon>Ostariophysi</taxon>
        <taxon>Cypriniformes</taxon>
        <taxon>Cyprinidae</taxon>
        <taxon>Cyprininae</taxon>
        <taxon>Cyprinus</taxon>
    </lineage>
</organism>
<evidence type="ECO:0000256" key="11">
    <source>
        <dbReference type="RuleBase" id="RU363034"/>
    </source>
</evidence>
<keyword evidence="5 11" id="KW-0378">Hydrolase</keyword>
<evidence type="ECO:0000256" key="5">
    <source>
        <dbReference type="ARBA" id="ARBA00022801"/>
    </source>
</evidence>
<keyword evidence="3 11" id="KW-0645">Protease</keyword>
<dbReference type="Proteomes" id="UP001108240">
    <property type="component" value="Unplaced"/>
</dbReference>
<comment type="subcellular location">
    <subcellularLocation>
        <location evidence="1">Secreted</location>
        <location evidence="1">Extracellular space</location>
    </subcellularLocation>
</comment>
<keyword evidence="12" id="KW-0732">Signal</keyword>
<dbReference type="CDD" id="cd00190">
    <property type="entry name" value="Tryp_SPc"/>
    <property type="match status" value="1"/>
</dbReference>
<feature type="domain" description="Peptidase S1" evidence="13">
    <location>
        <begin position="24"/>
        <end position="255"/>
    </location>
</feature>
<dbReference type="InterPro" id="IPR018114">
    <property type="entry name" value="TRYPSIN_HIS"/>
</dbReference>
<dbReference type="InterPro" id="IPR001314">
    <property type="entry name" value="Peptidase_S1A"/>
</dbReference>
<dbReference type="GO" id="GO:0004252">
    <property type="term" value="F:serine-type endopeptidase activity"/>
    <property type="evidence" value="ECO:0007669"/>
    <property type="project" value="UniProtKB-EC"/>
</dbReference>
<keyword evidence="4" id="KW-0222">Digestion</keyword>
<dbReference type="Ensembl" id="ENSCCRT00000179021.1">
    <property type="protein sequence ID" value="ENSCCRP00000104232.1"/>
    <property type="gene ID" value="ENSCCRG00000060538.1"/>
</dbReference>
<evidence type="ECO:0000256" key="10">
    <source>
        <dbReference type="ARBA" id="ARBA00038868"/>
    </source>
</evidence>
<reference evidence="14" key="2">
    <citation type="submission" date="2025-09" db="UniProtKB">
        <authorList>
            <consortium name="Ensembl"/>
        </authorList>
    </citation>
    <scope>IDENTIFICATION</scope>
</reference>
<dbReference type="SMART" id="SM00020">
    <property type="entry name" value="Tryp_SPc"/>
    <property type="match status" value="1"/>
</dbReference>
<keyword evidence="8" id="KW-1015">Disulfide bond</keyword>
<dbReference type="PANTHER" id="PTHR24264:SF15">
    <property type="entry name" value="RIKEN CDNA 2210010C04 GENE"/>
    <property type="match status" value="1"/>
</dbReference>
<sequence>MKAFILLALFAVAYAAPLDEDDKIVGGFECTKNGVQYQVSLNSGYHFCGGSLISNRWVVSAAHCYKSRVQVRLGEHNIDTTEGTEQFINSETVIRHPSYNSNTLDNDIMLIKLASTATLNSYVQTVSLPSSCASAGTNCLISGWGNMSASGSNYPSRLMCLWAPILSDTSCRNAYPGQISSNMFCAGFMEGGKDSCQGDSGGPVVCNNQLQGIVSWGYGCAQKNKPGDRAIHKKSLILSLISVRLSQRWRSTVTIPAIERPTARAVCLVACSAKSVARRSSFTASGVMPSPLFELFQKLRLVGLNHRHRVERGSCLT</sequence>
<evidence type="ECO:0000256" key="12">
    <source>
        <dbReference type="SAM" id="SignalP"/>
    </source>
</evidence>
<dbReference type="InterPro" id="IPR033116">
    <property type="entry name" value="TRYPSIN_SER"/>
</dbReference>
<proteinExistence type="predicted"/>
<dbReference type="Pfam" id="PF00089">
    <property type="entry name" value="Trypsin"/>
    <property type="match status" value="1"/>
</dbReference>
<evidence type="ECO:0000313" key="14">
    <source>
        <dbReference type="Ensembl" id="ENSCCRP00000104232.1"/>
    </source>
</evidence>
<keyword evidence="2" id="KW-0964">Secreted</keyword>
<reference evidence="14" key="1">
    <citation type="submission" date="2025-08" db="UniProtKB">
        <authorList>
            <consortium name="Ensembl"/>
        </authorList>
    </citation>
    <scope>IDENTIFICATION</scope>
</reference>